<sequence length="256" mass="29660">MLDHDIEYEHKSWARLPFYGEFTYKPLNWEWLEDVFVHHKDKLTSLHLFDALVPTGTMFSRSEYTETFLAAFLCCWLCTFILTAGDASCIHLGTFNITSFMMLDIGYCLLVAILVSSNNGLNRISHSSHPRATFLPIFSMDGWKNNLDTENFGREASSSLGLVNYNGFGRDNFAKDFHWHSSIINYLKETFKMMASYQELTLLIFIHSSFTSYYGDNNCDMEHYCLDPFNRQFGFHKDVLVGLNFNNLPDLETMLC</sequence>
<dbReference type="AlphaFoldDB" id="A0A9Q1JP45"/>
<evidence type="ECO:0000256" key="1">
    <source>
        <dbReference type="SAM" id="Phobius"/>
    </source>
</evidence>
<name>A0A9Q1JP45_9CARY</name>
<evidence type="ECO:0000313" key="3">
    <source>
        <dbReference type="Proteomes" id="UP001153076"/>
    </source>
</evidence>
<protein>
    <submittedName>
        <fullName evidence="2">Uncharacterized protein</fullName>
    </submittedName>
</protein>
<feature type="transmembrane region" description="Helical" evidence="1">
    <location>
        <begin position="67"/>
        <end position="85"/>
    </location>
</feature>
<gene>
    <name evidence="2" type="ORF">Cgig2_002942</name>
</gene>
<comment type="caution">
    <text evidence="2">The sequence shown here is derived from an EMBL/GenBank/DDBJ whole genome shotgun (WGS) entry which is preliminary data.</text>
</comment>
<proteinExistence type="predicted"/>
<dbReference type="OrthoDB" id="1642709at2759"/>
<accession>A0A9Q1JP45</accession>
<organism evidence="2 3">
    <name type="scientific">Carnegiea gigantea</name>
    <dbReference type="NCBI Taxonomy" id="171969"/>
    <lineage>
        <taxon>Eukaryota</taxon>
        <taxon>Viridiplantae</taxon>
        <taxon>Streptophyta</taxon>
        <taxon>Embryophyta</taxon>
        <taxon>Tracheophyta</taxon>
        <taxon>Spermatophyta</taxon>
        <taxon>Magnoliopsida</taxon>
        <taxon>eudicotyledons</taxon>
        <taxon>Gunneridae</taxon>
        <taxon>Pentapetalae</taxon>
        <taxon>Caryophyllales</taxon>
        <taxon>Cactineae</taxon>
        <taxon>Cactaceae</taxon>
        <taxon>Cactoideae</taxon>
        <taxon>Echinocereeae</taxon>
        <taxon>Carnegiea</taxon>
    </lineage>
</organism>
<reference evidence="2" key="1">
    <citation type="submission" date="2022-04" db="EMBL/GenBank/DDBJ databases">
        <title>Carnegiea gigantea Genome sequencing and assembly v2.</title>
        <authorList>
            <person name="Copetti D."/>
            <person name="Sanderson M.J."/>
            <person name="Burquez A."/>
            <person name="Wojciechowski M.F."/>
        </authorList>
    </citation>
    <scope>NUCLEOTIDE SEQUENCE</scope>
    <source>
        <strain evidence="2">SGP5-SGP5p</strain>
        <tissue evidence="2">Aerial part</tissue>
    </source>
</reference>
<keyword evidence="1" id="KW-0812">Transmembrane</keyword>
<keyword evidence="1" id="KW-1133">Transmembrane helix</keyword>
<keyword evidence="3" id="KW-1185">Reference proteome</keyword>
<dbReference type="Proteomes" id="UP001153076">
    <property type="component" value="Unassembled WGS sequence"/>
</dbReference>
<feature type="transmembrane region" description="Helical" evidence="1">
    <location>
        <begin position="97"/>
        <end position="115"/>
    </location>
</feature>
<keyword evidence="1" id="KW-0472">Membrane</keyword>
<evidence type="ECO:0000313" key="2">
    <source>
        <dbReference type="EMBL" id="KAJ8427655.1"/>
    </source>
</evidence>
<dbReference type="EMBL" id="JAKOGI010001117">
    <property type="protein sequence ID" value="KAJ8427655.1"/>
    <property type="molecule type" value="Genomic_DNA"/>
</dbReference>